<keyword evidence="4" id="KW-0539">Nucleus</keyword>
<evidence type="ECO:0000313" key="7">
    <source>
        <dbReference type="EMBL" id="KAI8037555.1"/>
    </source>
</evidence>
<evidence type="ECO:0000256" key="1">
    <source>
        <dbReference type="ARBA" id="ARBA00004123"/>
    </source>
</evidence>
<dbReference type="GO" id="GO:0006368">
    <property type="term" value="P:transcription elongation by RNA polymerase II"/>
    <property type="evidence" value="ECO:0007669"/>
    <property type="project" value="InterPro"/>
</dbReference>
<dbReference type="GO" id="GO:0000993">
    <property type="term" value="F:RNA polymerase II complex binding"/>
    <property type="evidence" value="ECO:0007669"/>
    <property type="project" value="TreeGrafter"/>
</dbReference>
<dbReference type="AlphaFoldDB" id="A0A9P9YIE6"/>
<comment type="subcellular location">
    <subcellularLocation>
        <location evidence="1">Nucleus</location>
    </subcellularLocation>
</comment>
<evidence type="ECO:0000256" key="4">
    <source>
        <dbReference type="ARBA" id="ARBA00023242"/>
    </source>
</evidence>
<evidence type="ECO:0000256" key="5">
    <source>
        <dbReference type="SAM" id="MobiDB-lite"/>
    </source>
</evidence>
<dbReference type="Gene3D" id="3.40.50.11990">
    <property type="entry name" value="RNA polymerase II accessory factor, Cdc73 C-terminal domain"/>
    <property type="match status" value="1"/>
</dbReference>
<keyword evidence="8" id="KW-1185">Reference proteome</keyword>
<feature type="region of interest" description="Disordered" evidence="5">
    <location>
        <begin position="1"/>
        <end position="23"/>
    </location>
</feature>
<name>A0A9P9YIE6_9MUSC</name>
<evidence type="ECO:0000259" key="6">
    <source>
        <dbReference type="Pfam" id="PF05179"/>
    </source>
</evidence>
<accession>A0A9P9YIE6</accession>
<organism evidence="7 8">
    <name type="scientific">Drosophila gunungcola</name>
    <name type="common">fruit fly</name>
    <dbReference type="NCBI Taxonomy" id="103775"/>
    <lineage>
        <taxon>Eukaryota</taxon>
        <taxon>Metazoa</taxon>
        <taxon>Ecdysozoa</taxon>
        <taxon>Arthropoda</taxon>
        <taxon>Hexapoda</taxon>
        <taxon>Insecta</taxon>
        <taxon>Pterygota</taxon>
        <taxon>Neoptera</taxon>
        <taxon>Endopterygota</taxon>
        <taxon>Diptera</taxon>
        <taxon>Brachycera</taxon>
        <taxon>Muscomorpha</taxon>
        <taxon>Ephydroidea</taxon>
        <taxon>Drosophilidae</taxon>
        <taxon>Drosophila</taxon>
        <taxon>Sophophora</taxon>
    </lineage>
</organism>
<dbReference type="OrthoDB" id="2186602at2759"/>
<gene>
    <name evidence="7" type="ORF">M5D96_009708</name>
</gene>
<proteinExistence type="inferred from homology"/>
<comment type="similarity">
    <text evidence="2">Belongs to the CDC73 family.</text>
</comment>
<dbReference type="InterPro" id="IPR038103">
    <property type="entry name" value="CDC73_C_sf"/>
</dbReference>
<evidence type="ECO:0000256" key="2">
    <source>
        <dbReference type="ARBA" id="ARBA00010427"/>
    </source>
</evidence>
<dbReference type="GO" id="GO:0016593">
    <property type="term" value="C:Cdc73/Paf1 complex"/>
    <property type="evidence" value="ECO:0007669"/>
    <property type="project" value="InterPro"/>
</dbReference>
<feature type="domain" description="Cell division control protein 73 C-terminal" evidence="6">
    <location>
        <begin position="164"/>
        <end position="318"/>
    </location>
</feature>
<dbReference type="Proteomes" id="UP001059596">
    <property type="component" value="Unassembled WGS sequence"/>
</dbReference>
<reference evidence="7" key="1">
    <citation type="journal article" date="2023" name="Genome Biol. Evol.">
        <title>Long-read-based Genome Assembly of Drosophila gunungcola Reveals Fewer Chemosensory Genes in Flower-breeding Species.</title>
        <authorList>
            <person name="Negi A."/>
            <person name="Liao B.Y."/>
            <person name="Yeh S.D."/>
        </authorList>
    </citation>
    <scope>NUCLEOTIDE SEQUENCE</scope>
    <source>
        <strain evidence="7">Sukarami</strain>
    </source>
</reference>
<dbReference type="EMBL" id="JAMKOV010000012">
    <property type="protein sequence ID" value="KAI8037555.1"/>
    <property type="molecule type" value="Genomic_DNA"/>
</dbReference>
<dbReference type="PANTHER" id="PTHR12466">
    <property type="entry name" value="CDC73 DOMAIN PROTEIN"/>
    <property type="match status" value="1"/>
</dbReference>
<dbReference type="Pfam" id="PF05179">
    <property type="entry name" value="CDC73_C"/>
    <property type="match status" value="1"/>
</dbReference>
<dbReference type="GO" id="GO:0032968">
    <property type="term" value="P:positive regulation of transcription elongation by RNA polymerase II"/>
    <property type="evidence" value="ECO:0007669"/>
    <property type="project" value="TreeGrafter"/>
</dbReference>
<feature type="compositionally biased region" description="Basic residues" evidence="5">
    <location>
        <begin position="1"/>
        <end position="11"/>
    </location>
</feature>
<dbReference type="PANTHER" id="PTHR12466:SF8">
    <property type="entry name" value="PARAFIBROMIN"/>
    <property type="match status" value="1"/>
</dbReference>
<dbReference type="InterPro" id="IPR007852">
    <property type="entry name" value="Cdc73/Parafibromin"/>
</dbReference>
<sequence length="334" mass="39215">MRRASGKRMLQRKTDRQEQEQQAEICRQAMERERQPRSREEQLLGKKELPGVLQCLAVFYEAERSRKVSKLDEVPVVPPQLETEERPPKSKYNRYDQEKFLKGQQEFGINPQGSHLENVKSEFVRLNRQGSHIEKTMPTSFSPKIAKTAEKVERRLKIVHYHARMPIIVVPQALTSLITLHNARQLLQEMRYVSVEHARQSYRPSRPPQFSDEVIIQRRFQDELVSYRIIDVVTRLTSEEWVRVAAVFALGPNWQFKGWPLGTSLADIFQQVCAFHLYFKDSPPCKELQNLPVNMLALSLNERHSDCGILTEFWNKLDLHMAVRHRQFAFVKQK</sequence>
<evidence type="ECO:0000313" key="8">
    <source>
        <dbReference type="Proteomes" id="UP001059596"/>
    </source>
</evidence>
<keyword evidence="3" id="KW-0804">Transcription</keyword>
<evidence type="ECO:0000256" key="3">
    <source>
        <dbReference type="ARBA" id="ARBA00023163"/>
    </source>
</evidence>
<comment type="caution">
    <text evidence="7">The sequence shown here is derived from an EMBL/GenBank/DDBJ whole genome shotgun (WGS) entry which is preliminary data.</text>
</comment>
<dbReference type="InterPro" id="IPR031336">
    <property type="entry name" value="CDC73_C"/>
</dbReference>
<protein>
    <recommendedName>
        <fullName evidence="6">Cell division control protein 73 C-terminal domain-containing protein</fullName>
    </recommendedName>
</protein>